<evidence type="ECO:0000256" key="1">
    <source>
        <dbReference type="SAM" id="MobiDB-lite"/>
    </source>
</evidence>
<sequence>MPGIVVSRGRYLRLWANARTILPSGRRGDTADADPPRPSATPVNRDWTECDADGSLTAVSLKLEQSISCVNRCHGN</sequence>
<organism evidence="2 3">
    <name type="scientific">Chiloscyllium punctatum</name>
    <name type="common">Brownbanded bambooshark</name>
    <name type="synonym">Hemiscyllium punctatum</name>
    <dbReference type="NCBI Taxonomy" id="137246"/>
    <lineage>
        <taxon>Eukaryota</taxon>
        <taxon>Metazoa</taxon>
        <taxon>Chordata</taxon>
        <taxon>Craniata</taxon>
        <taxon>Vertebrata</taxon>
        <taxon>Chondrichthyes</taxon>
        <taxon>Elasmobranchii</taxon>
        <taxon>Galeomorphii</taxon>
        <taxon>Galeoidea</taxon>
        <taxon>Orectolobiformes</taxon>
        <taxon>Hemiscylliidae</taxon>
        <taxon>Chiloscyllium</taxon>
    </lineage>
</organism>
<dbReference type="AlphaFoldDB" id="A0A401T0Z5"/>
<evidence type="ECO:0000313" key="2">
    <source>
        <dbReference type="EMBL" id="GCC36295.1"/>
    </source>
</evidence>
<protein>
    <submittedName>
        <fullName evidence="2">Uncharacterized protein</fullName>
    </submittedName>
</protein>
<dbReference type="EMBL" id="BEZZ01000807">
    <property type="protein sequence ID" value="GCC36295.1"/>
    <property type="molecule type" value="Genomic_DNA"/>
</dbReference>
<name>A0A401T0Z5_CHIPU</name>
<comment type="caution">
    <text evidence="2">The sequence shown here is derived from an EMBL/GenBank/DDBJ whole genome shotgun (WGS) entry which is preliminary data.</text>
</comment>
<proteinExistence type="predicted"/>
<accession>A0A401T0Z5</accession>
<keyword evidence="3" id="KW-1185">Reference proteome</keyword>
<gene>
    <name evidence="2" type="ORF">chiPu_0014788</name>
</gene>
<evidence type="ECO:0000313" key="3">
    <source>
        <dbReference type="Proteomes" id="UP000287033"/>
    </source>
</evidence>
<feature type="region of interest" description="Disordered" evidence="1">
    <location>
        <begin position="23"/>
        <end position="46"/>
    </location>
</feature>
<reference evidence="2 3" key="1">
    <citation type="journal article" date="2018" name="Nat. Ecol. Evol.">
        <title>Shark genomes provide insights into elasmobranch evolution and the origin of vertebrates.</title>
        <authorList>
            <person name="Hara Y"/>
            <person name="Yamaguchi K"/>
            <person name="Onimaru K"/>
            <person name="Kadota M"/>
            <person name="Koyanagi M"/>
            <person name="Keeley SD"/>
            <person name="Tatsumi K"/>
            <person name="Tanaka K"/>
            <person name="Motone F"/>
            <person name="Kageyama Y"/>
            <person name="Nozu R"/>
            <person name="Adachi N"/>
            <person name="Nishimura O"/>
            <person name="Nakagawa R"/>
            <person name="Tanegashima C"/>
            <person name="Kiyatake I"/>
            <person name="Matsumoto R"/>
            <person name="Murakumo K"/>
            <person name="Nishida K"/>
            <person name="Terakita A"/>
            <person name="Kuratani S"/>
            <person name="Sato K"/>
            <person name="Hyodo S Kuraku.S."/>
        </authorList>
    </citation>
    <scope>NUCLEOTIDE SEQUENCE [LARGE SCALE GENOMIC DNA]</scope>
</reference>
<dbReference type="Proteomes" id="UP000287033">
    <property type="component" value="Unassembled WGS sequence"/>
</dbReference>